<reference evidence="2" key="2">
    <citation type="submission" date="2016-05" db="EMBL/GenBank/DDBJ databases">
        <title>Comparative analysis highlights variable genome content of wheat rusts and divergence of the mating loci.</title>
        <authorList>
            <person name="Cuomo C.A."/>
            <person name="Bakkeren G."/>
            <person name="Szabo L."/>
            <person name="Khalil H."/>
            <person name="Joly D."/>
            <person name="Goldberg J."/>
            <person name="Young S."/>
            <person name="Zeng Q."/>
            <person name="Fellers J."/>
        </authorList>
    </citation>
    <scope>NUCLEOTIDE SEQUENCE [LARGE SCALE GENOMIC DNA]</scope>
    <source>
        <strain evidence="2">1-1 BBBD Race 1</strain>
    </source>
</reference>
<feature type="region of interest" description="Disordered" evidence="1">
    <location>
        <begin position="1"/>
        <end position="21"/>
    </location>
</feature>
<reference evidence="3 4" key="3">
    <citation type="journal article" date="2017" name="G3 (Bethesda)">
        <title>Comparative analysis highlights variable genome content of wheat rusts and divergence of the mating loci.</title>
        <authorList>
            <person name="Cuomo C.A."/>
            <person name="Bakkeren G."/>
            <person name="Khalil H.B."/>
            <person name="Panwar V."/>
            <person name="Joly D."/>
            <person name="Linning R."/>
            <person name="Sakthikumar S."/>
            <person name="Song X."/>
            <person name="Adiconis X."/>
            <person name="Fan L."/>
            <person name="Goldberg J.M."/>
            <person name="Levin J.Z."/>
            <person name="Young S."/>
            <person name="Zeng Q."/>
            <person name="Anikster Y."/>
            <person name="Bruce M."/>
            <person name="Wang M."/>
            <person name="Yin C."/>
            <person name="McCallum B."/>
            <person name="Szabo L.J."/>
            <person name="Hulbert S."/>
            <person name="Chen X."/>
            <person name="Fellers J.P."/>
        </authorList>
    </citation>
    <scope>NUCLEOTIDE SEQUENCE</scope>
    <source>
        <strain evidence="3">isolate 1-1 / race 1 (BBBD)</strain>
        <strain evidence="4">Isolate 1-1 / race 1 (BBBD)</strain>
    </source>
</reference>
<accession>A0A180G3K3</accession>
<evidence type="ECO:0000313" key="3">
    <source>
        <dbReference type="EnsemblFungi" id="PTTG_12118-t43_1-p1"/>
    </source>
</evidence>
<dbReference type="AlphaFoldDB" id="A0A180G3K3"/>
<keyword evidence="4" id="KW-1185">Reference proteome</keyword>
<evidence type="ECO:0000256" key="1">
    <source>
        <dbReference type="SAM" id="MobiDB-lite"/>
    </source>
</evidence>
<sequence length="363" mass="40785">MTERTSLNRGTSSSAYPKEHPSQFGVELRILSQAGLSSPNPDPSLAKEELFKYSVELIINSYLDQSDDRAVKLVLDLIEEPHEPASLRNLNPARREDELAAPFDTLGQDALEFCIPPPYRSPSITASETLLAGDRADGSTGLHRPSIRSQRTRLRSLKPWHSFTSLAKLDPTYDLKLLSATSSPDSQRRGFWLIPVWKSSVTRSDYYGRFGDVISLPTWADPKLLRSVKPTSSTPGTTQDGRTPTPIVWNPIRLSLFWKVICIICEKRKLGDVSATAMATSQTKDMLPYTKPIPTNSKSISPEPEDVFGDHIRIWSNLQTSLIVRLSLSREELEEQAGEYEQKWMKECVFMWLDDTGTPRGYG</sequence>
<proteinExistence type="predicted"/>
<dbReference type="OrthoDB" id="2506891at2759"/>
<organism evidence="2">
    <name type="scientific">Puccinia triticina (isolate 1-1 / race 1 (BBBD))</name>
    <name type="common">Brown leaf rust fungus</name>
    <dbReference type="NCBI Taxonomy" id="630390"/>
    <lineage>
        <taxon>Eukaryota</taxon>
        <taxon>Fungi</taxon>
        <taxon>Dikarya</taxon>
        <taxon>Basidiomycota</taxon>
        <taxon>Pucciniomycotina</taxon>
        <taxon>Pucciniomycetes</taxon>
        <taxon>Pucciniales</taxon>
        <taxon>Pucciniaceae</taxon>
        <taxon>Puccinia</taxon>
    </lineage>
</organism>
<dbReference type="EnsemblFungi" id="PTTG_12118-t43_1">
    <property type="protein sequence ID" value="PTTG_12118-t43_1-p1"/>
    <property type="gene ID" value="PTTG_12118"/>
</dbReference>
<name>A0A180G3K3_PUCT1</name>
<protein>
    <submittedName>
        <fullName evidence="2 3">Uncharacterized protein</fullName>
    </submittedName>
</protein>
<feature type="compositionally biased region" description="Polar residues" evidence="1">
    <location>
        <begin position="1"/>
        <end position="15"/>
    </location>
</feature>
<dbReference type="EMBL" id="ADAS02001181">
    <property type="protein sequence ID" value="OAV86403.1"/>
    <property type="molecule type" value="Genomic_DNA"/>
</dbReference>
<reference evidence="3" key="4">
    <citation type="submission" date="2025-05" db="UniProtKB">
        <authorList>
            <consortium name="EnsemblFungi"/>
        </authorList>
    </citation>
    <scope>IDENTIFICATION</scope>
    <source>
        <strain evidence="3">isolate 1-1 / race 1 (BBBD)</strain>
    </source>
</reference>
<dbReference type="VEuPathDB" id="FungiDB:PTTG_12118"/>
<gene>
    <name evidence="2" type="ORF">PTTG_12118</name>
</gene>
<dbReference type="Proteomes" id="UP000005240">
    <property type="component" value="Unassembled WGS sequence"/>
</dbReference>
<evidence type="ECO:0000313" key="2">
    <source>
        <dbReference type="EMBL" id="OAV86403.1"/>
    </source>
</evidence>
<evidence type="ECO:0000313" key="4">
    <source>
        <dbReference type="Proteomes" id="UP000005240"/>
    </source>
</evidence>
<reference evidence="2" key="1">
    <citation type="submission" date="2009-11" db="EMBL/GenBank/DDBJ databases">
        <authorList>
            <consortium name="The Broad Institute Genome Sequencing Platform"/>
            <person name="Ward D."/>
            <person name="Feldgarden M."/>
            <person name="Earl A."/>
            <person name="Young S.K."/>
            <person name="Zeng Q."/>
            <person name="Koehrsen M."/>
            <person name="Alvarado L."/>
            <person name="Berlin A."/>
            <person name="Bochicchio J."/>
            <person name="Borenstein D."/>
            <person name="Chapman S.B."/>
            <person name="Chen Z."/>
            <person name="Engels R."/>
            <person name="Freedman E."/>
            <person name="Gellesch M."/>
            <person name="Goldberg J."/>
            <person name="Griggs A."/>
            <person name="Gujja S."/>
            <person name="Heilman E."/>
            <person name="Heiman D."/>
            <person name="Hepburn T."/>
            <person name="Howarth C."/>
            <person name="Jen D."/>
            <person name="Larson L."/>
            <person name="Lewis B."/>
            <person name="Mehta T."/>
            <person name="Park D."/>
            <person name="Pearson M."/>
            <person name="Roberts A."/>
            <person name="Saif S."/>
            <person name="Shea T."/>
            <person name="Shenoy N."/>
            <person name="Sisk P."/>
            <person name="Stolte C."/>
            <person name="Sykes S."/>
            <person name="Thomson T."/>
            <person name="Walk T."/>
            <person name="White J."/>
            <person name="Yandava C."/>
            <person name="Izard J."/>
            <person name="Baranova O.V."/>
            <person name="Blanton J.M."/>
            <person name="Tanner A.C."/>
            <person name="Dewhirst F.E."/>
            <person name="Haas B."/>
            <person name="Nusbaum C."/>
            <person name="Birren B."/>
        </authorList>
    </citation>
    <scope>NUCLEOTIDE SEQUENCE [LARGE SCALE GENOMIC DNA]</scope>
    <source>
        <strain evidence="2">1-1 BBBD Race 1</strain>
    </source>
</reference>